<evidence type="ECO:0000313" key="1">
    <source>
        <dbReference type="EMBL" id="QSS60470.1"/>
    </source>
</evidence>
<reference evidence="1" key="1">
    <citation type="submission" date="2021-01" db="EMBL/GenBank/DDBJ databases">
        <title>Chromosome-level genome assembly of a human fungal pathogen reveals clustering of transcriptionally co-regulated genes.</title>
        <authorList>
            <person name="Voorhies M."/>
            <person name="Cohen S."/>
            <person name="Shea T.P."/>
            <person name="Petrus S."/>
            <person name="Munoz J.F."/>
            <person name="Poplawski S."/>
            <person name="Goldman W.E."/>
            <person name="Michael T."/>
            <person name="Cuomo C.A."/>
            <person name="Sil A."/>
            <person name="Beyhan S."/>
        </authorList>
    </citation>
    <scope>NUCLEOTIDE SEQUENCE</scope>
    <source>
        <strain evidence="1">WU24</strain>
    </source>
</reference>
<dbReference type="EMBL" id="CP069110">
    <property type="protein sequence ID" value="QSS60470.1"/>
    <property type="molecule type" value="Genomic_DNA"/>
</dbReference>
<dbReference type="VEuPathDB" id="FungiDB:I7I51_05270"/>
<gene>
    <name evidence="1" type="ORF">I7I51_05270</name>
</gene>
<protein>
    <submittedName>
        <fullName evidence="1">Uncharacterized protein</fullName>
    </submittedName>
</protein>
<dbReference type="AlphaFoldDB" id="A0A8A1M570"/>
<accession>A0A8A1M570</accession>
<dbReference type="Proteomes" id="UP000663671">
    <property type="component" value="Chromosome 4"/>
</dbReference>
<organism evidence="1 2">
    <name type="scientific">Ajellomyces capsulatus</name>
    <name type="common">Darling's disease fungus</name>
    <name type="synonym">Histoplasma capsulatum</name>
    <dbReference type="NCBI Taxonomy" id="5037"/>
    <lineage>
        <taxon>Eukaryota</taxon>
        <taxon>Fungi</taxon>
        <taxon>Dikarya</taxon>
        <taxon>Ascomycota</taxon>
        <taxon>Pezizomycotina</taxon>
        <taxon>Eurotiomycetes</taxon>
        <taxon>Eurotiomycetidae</taxon>
        <taxon>Onygenales</taxon>
        <taxon>Ajellomycetaceae</taxon>
        <taxon>Histoplasma</taxon>
    </lineage>
</organism>
<name>A0A8A1M570_AJECA</name>
<sequence length="108" mass="11994">MHQPQNAVQEHADQLWWLSNQADGQTHSSLAVELPGTSWLLGQNDQAMNYELEAIRGPIKPLKLESKRLKDRKSAQAKGTIMGLEFPKGGILCMADLEISKLSQSILL</sequence>
<proteinExistence type="predicted"/>
<evidence type="ECO:0000313" key="2">
    <source>
        <dbReference type="Proteomes" id="UP000663671"/>
    </source>
</evidence>